<comment type="similarity">
    <text evidence="1">Belongs to the UPF0065 (bug) family.</text>
</comment>
<dbReference type="InterPro" id="IPR005064">
    <property type="entry name" value="BUG"/>
</dbReference>
<organism evidence="3 4">
    <name type="scientific">Bordetella flabilis</name>
    <dbReference type="NCBI Taxonomy" id="463014"/>
    <lineage>
        <taxon>Bacteria</taxon>
        <taxon>Pseudomonadati</taxon>
        <taxon>Pseudomonadota</taxon>
        <taxon>Betaproteobacteria</taxon>
        <taxon>Burkholderiales</taxon>
        <taxon>Alcaligenaceae</taxon>
        <taxon>Bordetella</taxon>
    </lineage>
</organism>
<keyword evidence="2" id="KW-0732">Signal</keyword>
<dbReference type="InterPro" id="IPR042100">
    <property type="entry name" value="Bug_dom1"/>
</dbReference>
<dbReference type="STRING" id="463014.BAU07_05035"/>
<dbReference type="Gene3D" id="3.40.190.10">
    <property type="entry name" value="Periplasmic binding protein-like II"/>
    <property type="match status" value="1"/>
</dbReference>
<evidence type="ECO:0008006" key="5">
    <source>
        <dbReference type="Google" id="ProtNLM"/>
    </source>
</evidence>
<protein>
    <recommendedName>
        <fullName evidence="5">LacI family transcriptional regulator</fullName>
    </recommendedName>
</protein>
<sequence length="330" mass="34696">MKAARFRTPTWLLAAALAATTLMPLGAAQAQANYPDKPIRMVVPFPPGGAVDILGRLVAQHLGEQMKQAIVVENRSGANGSVGNEAAAKAAPDGYTILLGANGLATNAWLYPKRTFSELKSLAPVAYVGSAPLIMVVPENSPAKSLKDIIDVARGDPSRISYASAGPGSSAHLGSELLKSVAKVGMLHVPYKGGAPALVDLTAGRVNFMLLDPLQAMPQLKSGRLRAIVVGSKERLPLLPDVPSAAEAGYPDFEATVWWGFMAPKGTPQEIVDRLNSEINKALTNPDAQKILEGMGVRTKPESPQAFGDFLQAESDKWSGVIKSAGITAD</sequence>
<proteinExistence type="inferred from homology"/>
<dbReference type="Gene3D" id="3.40.190.150">
    <property type="entry name" value="Bordetella uptake gene, domain 1"/>
    <property type="match status" value="1"/>
</dbReference>
<feature type="chain" id="PRO_5008258677" description="LacI family transcriptional regulator" evidence="2">
    <location>
        <begin position="33"/>
        <end position="330"/>
    </location>
</feature>
<feature type="signal peptide" evidence="2">
    <location>
        <begin position="1"/>
        <end position="32"/>
    </location>
</feature>
<accession>A0A193G9Q4</accession>
<dbReference type="OrthoDB" id="8678477at2"/>
<dbReference type="KEGG" id="bfz:BAU07_05035"/>
<evidence type="ECO:0000313" key="3">
    <source>
        <dbReference type="EMBL" id="ANN76565.1"/>
    </source>
</evidence>
<dbReference type="Proteomes" id="UP000091926">
    <property type="component" value="Chromosome"/>
</dbReference>
<evidence type="ECO:0000256" key="1">
    <source>
        <dbReference type="ARBA" id="ARBA00006987"/>
    </source>
</evidence>
<dbReference type="Pfam" id="PF03401">
    <property type="entry name" value="TctC"/>
    <property type="match status" value="1"/>
</dbReference>
<keyword evidence="4" id="KW-1185">Reference proteome</keyword>
<reference evidence="3 4" key="1">
    <citation type="submission" date="2016-06" db="EMBL/GenBank/DDBJ databases">
        <title>Complete genome sequences of Bordetella bronchialis and Bordetella flabilis.</title>
        <authorList>
            <person name="LiPuma J.J."/>
            <person name="Spilker T."/>
        </authorList>
    </citation>
    <scope>NUCLEOTIDE SEQUENCE [LARGE SCALE GENOMIC DNA]</scope>
    <source>
        <strain evidence="3 4">AU10664</strain>
    </source>
</reference>
<dbReference type="PANTHER" id="PTHR42928">
    <property type="entry name" value="TRICARBOXYLATE-BINDING PROTEIN"/>
    <property type="match status" value="1"/>
</dbReference>
<dbReference type="PIRSF" id="PIRSF017082">
    <property type="entry name" value="YflP"/>
    <property type="match status" value="1"/>
</dbReference>
<gene>
    <name evidence="3" type="ORF">BAU07_05035</name>
</gene>
<dbReference type="RefSeq" id="WP_066654659.1">
    <property type="nucleotide sequence ID" value="NZ_CBCSCL010000048.1"/>
</dbReference>
<dbReference type="EMBL" id="CP016172">
    <property type="protein sequence ID" value="ANN76565.1"/>
    <property type="molecule type" value="Genomic_DNA"/>
</dbReference>
<evidence type="ECO:0000313" key="4">
    <source>
        <dbReference type="Proteomes" id="UP000091926"/>
    </source>
</evidence>
<dbReference type="PANTHER" id="PTHR42928:SF5">
    <property type="entry name" value="BLR1237 PROTEIN"/>
    <property type="match status" value="1"/>
</dbReference>
<evidence type="ECO:0000256" key="2">
    <source>
        <dbReference type="SAM" id="SignalP"/>
    </source>
</evidence>
<dbReference type="SUPFAM" id="SSF53850">
    <property type="entry name" value="Periplasmic binding protein-like II"/>
    <property type="match status" value="1"/>
</dbReference>
<dbReference type="AlphaFoldDB" id="A0A193G9Q4"/>
<name>A0A193G9Q4_9BORD</name>
<dbReference type="CDD" id="cd13578">
    <property type="entry name" value="PBP2_Bug27"/>
    <property type="match status" value="1"/>
</dbReference>